<gene>
    <name evidence="2" type="ORF">TMSB3V08_LOCUS2019</name>
</gene>
<dbReference type="AlphaFoldDB" id="A0A7R9E0F5"/>
<accession>A0A7R9E0F5</accession>
<sequence>MEESEEIDQYIYVLDGGHTLHNIVWPRTAAYQEVINNYTSQVIVRYNSNGVVVFDGYPRYPTMEENEQEIRAAGRTSTDINISEKTVTITTQAEFLANNGNKKLLIKYIVTHLKSQGVHIEGSKADADLLQVQQLPIANIAHKFKSSSGWGLDELPDQIQDILYHTPLEAAPHYPLNRLGTYLGREILEKQRGGMNHLPHFTAPAPHNNDSATQQNTHPSKTMVRSELTEPTQARAATLEIAG</sequence>
<organism evidence="2">
    <name type="scientific">Timema monikensis</name>
    <dbReference type="NCBI Taxonomy" id="170555"/>
    <lineage>
        <taxon>Eukaryota</taxon>
        <taxon>Metazoa</taxon>
        <taxon>Ecdysozoa</taxon>
        <taxon>Arthropoda</taxon>
        <taxon>Hexapoda</taxon>
        <taxon>Insecta</taxon>
        <taxon>Pterygota</taxon>
        <taxon>Neoptera</taxon>
        <taxon>Polyneoptera</taxon>
        <taxon>Phasmatodea</taxon>
        <taxon>Timematodea</taxon>
        <taxon>Timematoidea</taxon>
        <taxon>Timematidae</taxon>
        <taxon>Timema</taxon>
    </lineage>
</organism>
<evidence type="ECO:0000313" key="2">
    <source>
        <dbReference type="EMBL" id="CAD7425100.1"/>
    </source>
</evidence>
<protein>
    <submittedName>
        <fullName evidence="2">Uncharacterized protein</fullName>
    </submittedName>
</protein>
<name>A0A7R9E0F5_9NEOP</name>
<feature type="compositionally biased region" description="Polar residues" evidence="1">
    <location>
        <begin position="208"/>
        <end position="220"/>
    </location>
</feature>
<evidence type="ECO:0000256" key="1">
    <source>
        <dbReference type="SAM" id="MobiDB-lite"/>
    </source>
</evidence>
<proteinExistence type="predicted"/>
<feature type="region of interest" description="Disordered" evidence="1">
    <location>
        <begin position="202"/>
        <end position="231"/>
    </location>
</feature>
<reference evidence="2" key="1">
    <citation type="submission" date="2020-11" db="EMBL/GenBank/DDBJ databases">
        <authorList>
            <person name="Tran Van P."/>
        </authorList>
    </citation>
    <scope>NUCLEOTIDE SEQUENCE</scope>
</reference>
<dbReference type="EMBL" id="OB792884">
    <property type="protein sequence ID" value="CAD7425100.1"/>
    <property type="molecule type" value="Genomic_DNA"/>
</dbReference>